<accession>A0ABQ6Z7V0</accession>
<gene>
    <name evidence="1" type="ORF">CSC65_07315</name>
</gene>
<proteinExistence type="predicted"/>
<evidence type="ECO:0008006" key="3">
    <source>
        <dbReference type="Google" id="ProtNLM"/>
    </source>
</evidence>
<keyword evidence="2" id="KW-1185">Reference proteome</keyword>
<reference evidence="1 2" key="1">
    <citation type="submission" date="2017-10" db="EMBL/GenBank/DDBJ databases">
        <title>Whole genome sequencing of members of genus Pseudoxanthomonas.</title>
        <authorList>
            <person name="Kumar S."/>
            <person name="Bansal K."/>
            <person name="Kaur A."/>
            <person name="Patil P."/>
            <person name="Sharma S."/>
            <person name="Patil P.B."/>
        </authorList>
    </citation>
    <scope>NUCLEOTIDE SEQUENCE [LARGE SCALE GENOMIC DNA]</scope>
    <source>
        <strain evidence="1 2">DSM 17801</strain>
    </source>
</reference>
<name>A0ABQ6Z7V0_9GAMM</name>
<dbReference type="EMBL" id="PDWN01000006">
    <property type="protein sequence ID" value="KAF1695019.1"/>
    <property type="molecule type" value="Genomic_DNA"/>
</dbReference>
<evidence type="ECO:0000313" key="2">
    <source>
        <dbReference type="Proteomes" id="UP000788419"/>
    </source>
</evidence>
<comment type="caution">
    <text evidence="1">The sequence shown here is derived from an EMBL/GenBank/DDBJ whole genome shotgun (WGS) entry which is preliminary data.</text>
</comment>
<dbReference type="Proteomes" id="UP000788419">
    <property type="component" value="Unassembled WGS sequence"/>
</dbReference>
<evidence type="ECO:0000313" key="1">
    <source>
        <dbReference type="EMBL" id="KAF1695019.1"/>
    </source>
</evidence>
<sequence length="610" mass="65912">MASTMGCQRFAAPEERINAALPPAAEVLEARQAFDEQARLQAFDAARIDSELHSRLKMRALECAHGYSPSWLQSEEEVRAQLTDAACFEKADRALAQWIGLRHAGLLLAAPPLRPVPAQPAPWLVAGERISEGSFPREAGIAVLHTATGHELFDLGSGERLRQIPRGERSFVVDISDNGRLLSLNQGQATVVLDLARGKPLLRLEHASDQRLFWLGQAGALYVPEVTRRPVFVDLLNGLESDIPTPLHRITAVSPMPVPGRYALLGFNRHAAIDLHQDARGWTARLAQEIEPGQAIGQWPRGNLTADRSMHLGQQNGPVLMDLRTLRIRKPELAPLMLAITVPTPDPDIAYLFGHHRIANGVEHQALLYSISRHTLAPARIGKRLSSTVTYIPSIGRNALLDDFKLVLLDGLAPAQAPVDADAYLRQLPVVEPEPASTDDAAQLAALRAAFLAQAGRDSDGATRAPATGADHDLAALARTAIIETVGVYEGEGAVHGAGSSVREPGTVQVLVRRGKPVILVLTSYEPVNWIIKPEPGAKVAAVLHGGYHPSQVHGAGDARIIDMGRVYAYKRGEGGFERLDGEVRQRSGKPVGRFQGNYRGNLFQVGGGG</sequence>
<organism evidence="1 2">
    <name type="scientific">Pseudoxanthomonas daejeonensis</name>
    <dbReference type="NCBI Taxonomy" id="266062"/>
    <lineage>
        <taxon>Bacteria</taxon>
        <taxon>Pseudomonadati</taxon>
        <taxon>Pseudomonadota</taxon>
        <taxon>Gammaproteobacteria</taxon>
        <taxon>Lysobacterales</taxon>
        <taxon>Lysobacteraceae</taxon>
        <taxon>Pseudoxanthomonas</taxon>
    </lineage>
</organism>
<protein>
    <recommendedName>
        <fullName evidence="3">Lipoprotein</fullName>
    </recommendedName>
</protein>